<reference evidence="1" key="1">
    <citation type="submission" date="2021-05" db="EMBL/GenBank/DDBJ databases">
        <authorList>
            <person name="Scholz U."/>
            <person name="Mascher M."/>
            <person name="Fiebig A."/>
        </authorList>
    </citation>
    <scope>NUCLEOTIDE SEQUENCE [LARGE SCALE GENOMIC DNA]</scope>
</reference>
<proteinExistence type="predicted"/>
<dbReference type="EnsemblPlants" id="AVESA.00010b.r2.4DG0760550.1">
    <property type="protein sequence ID" value="AVESA.00010b.r2.4DG0760550.1.CDS.1"/>
    <property type="gene ID" value="AVESA.00010b.r2.4DG0760550"/>
</dbReference>
<evidence type="ECO:0000313" key="1">
    <source>
        <dbReference type="EnsemblPlants" id="AVESA.00010b.r2.4DG0760550.1.CDS.1"/>
    </source>
</evidence>
<sequence length="500" mass="55716">MEKVEDLMKDLKLSEMENRGLRIGWSDGKKVGSVEPRVIAKLLSDRLAHAKAMEAALGWIWCPMKGATCKDMGDNIFMFTFRQESGKNKALDEGPWMFNKSLLVLEDFVPRKTLKDYEFSTIPIWVRMFGLPLGMMDRDTGESIGDEIGSFMEADVDEFGFAKGKYLRVRVRLNIKKPLMRGIMLKVGEGEDGLWSRFEYEFLPDFCYRCGMLDHIDRDCRMTLAKGEKAQFGSWLKAFIPRQRNDQYGGMWEGGRSMSSGRGSGNTRRYSFNTPSNKFGRESDSWRNKSSSNLTIRDPGKNTEGNNTVQLITENGHAISEAGGLKEVVGDFNTTQCHAEDKIDGHGVALIGIATPTLAGETASMLVDQGGGAGTEMQDMEANKAEVQGEDNKLKKGKNGKFQRIKNQNRSGEASTDVQLAKDVKFKEKKRVLEGSENVDVVQIAKKSRHGGFEKDKTENFAGCRISPASPNKTWWLEQPGDGERAGCSWSSVLTEEGGP</sequence>
<keyword evidence="2" id="KW-1185">Reference proteome</keyword>
<evidence type="ECO:0000313" key="2">
    <source>
        <dbReference type="Proteomes" id="UP001732700"/>
    </source>
</evidence>
<dbReference type="Proteomes" id="UP001732700">
    <property type="component" value="Chromosome 4D"/>
</dbReference>
<accession>A0ACD5X9G3</accession>
<organism evidence="1 2">
    <name type="scientific">Avena sativa</name>
    <name type="common">Oat</name>
    <dbReference type="NCBI Taxonomy" id="4498"/>
    <lineage>
        <taxon>Eukaryota</taxon>
        <taxon>Viridiplantae</taxon>
        <taxon>Streptophyta</taxon>
        <taxon>Embryophyta</taxon>
        <taxon>Tracheophyta</taxon>
        <taxon>Spermatophyta</taxon>
        <taxon>Magnoliopsida</taxon>
        <taxon>Liliopsida</taxon>
        <taxon>Poales</taxon>
        <taxon>Poaceae</taxon>
        <taxon>BOP clade</taxon>
        <taxon>Pooideae</taxon>
        <taxon>Poodae</taxon>
        <taxon>Poeae</taxon>
        <taxon>Poeae Chloroplast Group 1 (Aveneae type)</taxon>
        <taxon>Aveninae</taxon>
        <taxon>Avena</taxon>
    </lineage>
</organism>
<name>A0ACD5X9G3_AVESA</name>
<reference evidence="1" key="2">
    <citation type="submission" date="2025-09" db="UniProtKB">
        <authorList>
            <consortium name="EnsemblPlants"/>
        </authorList>
    </citation>
    <scope>IDENTIFICATION</scope>
</reference>
<protein>
    <submittedName>
        <fullName evidence="1">Uncharacterized protein</fullName>
    </submittedName>
</protein>